<feature type="non-terminal residue" evidence="1">
    <location>
        <position position="51"/>
    </location>
</feature>
<dbReference type="Proteomes" id="UP000541444">
    <property type="component" value="Unassembled WGS sequence"/>
</dbReference>
<accession>A0A7J7P8X3</accession>
<sequence length="51" mass="5562">MRAANSSTVFFVPINSSCITKQDLELERGTSEKRTIANSSTVLPVPNNYAC</sequence>
<gene>
    <name evidence="1" type="ORF">GIB67_036255</name>
</gene>
<name>A0A7J7P8X3_9MAGN</name>
<protein>
    <submittedName>
        <fullName evidence="1">Uncharacterized protein</fullName>
    </submittedName>
</protein>
<organism evidence="1 2">
    <name type="scientific">Kingdonia uniflora</name>
    <dbReference type="NCBI Taxonomy" id="39325"/>
    <lineage>
        <taxon>Eukaryota</taxon>
        <taxon>Viridiplantae</taxon>
        <taxon>Streptophyta</taxon>
        <taxon>Embryophyta</taxon>
        <taxon>Tracheophyta</taxon>
        <taxon>Spermatophyta</taxon>
        <taxon>Magnoliopsida</taxon>
        <taxon>Ranunculales</taxon>
        <taxon>Circaeasteraceae</taxon>
        <taxon>Kingdonia</taxon>
    </lineage>
</organism>
<dbReference type="EMBL" id="JACGCM010000143">
    <property type="protein sequence ID" value="KAF6175790.1"/>
    <property type="molecule type" value="Genomic_DNA"/>
</dbReference>
<keyword evidence="2" id="KW-1185">Reference proteome</keyword>
<comment type="caution">
    <text evidence="1">The sequence shown here is derived from an EMBL/GenBank/DDBJ whole genome shotgun (WGS) entry which is preliminary data.</text>
</comment>
<reference evidence="1 2" key="1">
    <citation type="journal article" date="2020" name="IScience">
        <title>Genome Sequencing of the Endangered Kingdonia uniflora (Circaeasteraceae, Ranunculales) Reveals Potential Mechanisms of Evolutionary Specialization.</title>
        <authorList>
            <person name="Sun Y."/>
            <person name="Deng T."/>
            <person name="Zhang A."/>
            <person name="Moore M.J."/>
            <person name="Landis J.B."/>
            <person name="Lin N."/>
            <person name="Zhang H."/>
            <person name="Zhang X."/>
            <person name="Huang J."/>
            <person name="Zhang X."/>
            <person name="Sun H."/>
            <person name="Wang H."/>
        </authorList>
    </citation>
    <scope>NUCLEOTIDE SEQUENCE [LARGE SCALE GENOMIC DNA]</scope>
    <source>
        <strain evidence="1">TB1705</strain>
        <tissue evidence="1">Leaf</tissue>
    </source>
</reference>
<proteinExistence type="predicted"/>
<evidence type="ECO:0000313" key="1">
    <source>
        <dbReference type="EMBL" id="KAF6175790.1"/>
    </source>
</evidence>
<dbReference type="AlphaFoldDB" id="A0A7J7P8X3"/>
<evidence type="ECO:0000313" key="2">
    <source>
        <dbReference type="Proteomes" id="UP000541444"/>
    </source>
</evidence>